<feature type="non-terminal residue" evidence="1">
    <location>
        <position position="1"/>
    </location>
</feature>
<comment type="caution">
    <text evidence="1">The sequence shown here is derived from an EMBL/GenBank/DDBJ whole genome shotgun (WGS) entry which is preliminary data.</text>
</comment>
<proteinExistence type="predicted"/>
<dbReference type="Proteomes" id="UP000324897">
    <property type="component" value="Chromosome 5"/>
</dbReference>
<dbReference type="EMBL" id="RWGY01000004">
    <property type="protein sequence ID" value="TVU45751.1"/>
    <property type="molecule type" value="Genomic_DNA"/>
</dbReference>
<reference evidence="1 2" key="1">
    <citation type="journal article" date="2019" name="Sci. Rep.">
        <title>A high-quality genome of Eragrostis curvula grass provides insights into Poaceae evolution and supports new strategies to enhance forage quality.</title>
        <authorList>
            <person name="Carballo J."/>
            <person name="Santos B.A.C.M."/>
            <person name="Zappacosta D."/>
            <person name="Garbus I."/>
            <person name="Selva J.P."/>
            <person name="Gallo C.A."/>
            <person name="Diaz A."/>
            <person name="Albertini E."/>
            <person name="Caccamo M."/>
            <person name="Echenique V."/>
        </authorList>
    </citation>
    <scope>NUCLEOTIDE SEQUENCE [LARGE SCALE GENOMIC DNA]</scope>
    <source>
        <strain evidence="2">cv. Victoria</strain>
        <tissue evidence="1">Leaf</tissue>
    </source>
</reference>
<name>A0A5J9WCN0_9POAL</name>
<keyword evidence="2" id="KW-1185">Reference proteome</keyword>
<evidence type="ECO:0000313" key="2">
    <source>
        <dbReference type="Proteomes" id="UP000324897"/>
    </source>
</evidence>
<organism evidence="1 2">
    <name type="scientific">Eragrostis curvula</name>
    <name type="common">weeping love grass</name>
    <dbReference type="NCBI Taxonomy" id="38414"/>
    <lineage>
        <taxon>Eukaryota</taxon>
        <taxon>Viridiplantae</taxon>
        <taxon>Streptophyta</taxon>
        <taxon>Embryophyta</taxon>
        <taxon>Tracheophyta</taxon>
        <taxon>Spermatophyta</taxon>
        <taxon>Magnoliopsida</taxon>
        <taxon>Liliopsida</taxon>
        <taxon>Poales</taxon>
        <taxon>Poaceae</taxon>
        <taxon>PACMAD clade</taxon>
        <taxon>Chloridoideae</taxon>
        <taxon>Eragrostideae</taxon>
        <taxon>Eragrostidinae</taxon>
        <taxon>Eragrostis</taxon>
    </lineage>
</organism>
<dbReference type="Gramene" id="TVU45751">
    <property type="protein sequence ID" value="TVU45751"/>
    <property type="gene ID" value="EJB05_05249"/>
</dbReference>
<evidence type="ECO:0000313" key="1">
    <source>
        <dbReference type="EMBL" id="TVU45751.1"/>
    </source>
</evidence>
<dbReference type="AlphaFoldDB" id="A0A5J9WCN0"/>
<accession>A0A5J9WCN0</accession>
<gene>
    <name evidence="1" type="ORF">EJB05_05249</name>
</gene>
<sequence>MAIPVPERMGNEEGSARISRGVFYLRWASAMEEPTTTAAKQFSDELIWRCLILVDGFKMRLVVASQPGRSSIYGMTIGSCY</sequence>
<protein>
    <submittedName>
        <fullName evidence="1">Uncharacterized protein</fullName>
    </submittedName>
</protein>